<dbReference type="Gene3D" id="3.30.420.10">
    <property type="entry name" value="Ribonuclease H-like superfamily/Ribonuclease H"/>
    <property type="match status" value="1"/>
</dbReference>
<keyword evidence="2" id="KW-1185">Reference proteome</keyword>
<protein>
    <recommendedName>
        <fullName evidence="3">Tc1-like transposase DDE domain-containing protein</fullName>
    </recommendedName>
</protein>
<dbReference type="PANTHER" id="PTHR47326:SF1">
    <property type="entry name" value="HTH PSQ-TYPE DOMAIN-CONTAINING PROTEIN"/>
    <property type="match status" value="1"/>
</dbReference>
<proteinExistence type="predicted"/>
<evidence type="ECO:0000313" key="1">
    <source>
        <dbReference type="EMBL" id="GBM05916.1"/>
    </source>
</evidence>
<comment type="caution">
    <text evidence="1">The sequence shown here is derived from an EMBL/GenBank/DDBJ whole genome shotgun (WGS) entry which is preliminary data.</text>
</comment>
<reference evidence="1 2" key="1">
    <citation type="journal article" date="2019" name="Sci. Rep.">
        <title>Orb-weaving spider Araneus ventricosus genome elucidates the spidroin gene catalogue.</title>
        <authorList>
            <person name="Kono N."/>
            <person name="Nakamura H."/>
            <person name="Ohtoshi R."/>
            <person name="Moran D.A.P."/>
            <person name="Shinohara A."/>
            <person name="Yoshida Y."/>
            <person name="Fujiwara M."/>
            <person name="Mori M."/>
            <person name="Tomita M."/>
            <person name="Arakawa K."/>
        </authorList>
    </citation>
    <scope>NUCLEOTIDE SEQUENCE [LARGE SCALE GENOMIC DNA]</scope>
</reference>
<dbReference type="GO" id="GO:0003676">
    <property type="term" value="F:nucleic acid binding"/>
    <property type="evidence" value="ECO:0007669"/>
    <property type="project" value="InterPro"/>
</dbReference>
<organism evidence="1 2">
    <name type="scientific">Araneus ventricosus</name>
    <name type="common">Orbweaver spider</name>
    <name type="synonym">Epeira ventricosa</name>
    <dbReference type="NCBI Taxonomy" id="182803"/>
    <lineage>
        <taxon>Eukaryota</taxon>
        <taxon>Metazoa</taxon>
        <taxon>Ecdysozoa</taxon>
        <taxon>Arthropoda</taxon>
        <taxon>Chelicerata</taxon>
        <taxon>Arachnida</taxon>
        <taxon>Araneae</taxon>
        <taxon>Araneomorphae</taxon>
        <taxon>Entelegynae</taxon>
        <taxon>Araneoidea</taxon>
        <taxon>Araneidae</taxon>
        <taxon>Araneus</taxon>
    </lineage>
</organism>
<evidence type="ECO:0008006" key="3">
    <source>
        <dbReference type="Google" id="ProtNLM"/>
    </source>
</evidence>
<gene>
    <name evidence="1" type="ORF">AVEN_135280_1</name>
</gene>
<dbReference type="EMBL" id="BGPR01000220">
    <property type="protein sequence ID" value="GBM05916.1"/>
    <property type="molecule type" value="Genomic_DNA"/>
</dbReference>
<dbReference type="PANTHER" id="PTHR47326">
    <property type="entry name" value="TRANSPOSABLE ELEMENT TC3 TRANSPOSASE-LIKE PROTEIN"/>
    <property type="match status" value="1"/>
</dbReference>
<sequence length="273" mass="31134">MTNRLIFSDESTFHISGKVNRYNSRIWGTEKPSTVIEHERDSVKVNVFCAISSCKLHGPFFFSERSVTSNVDLDMFDVWLIPQLDFDSTDYIFQQDGAPPHWSTEIHTLLNQHLPKRWTGRSGDADDVFCFWPPRSPDLTPCDFFLWGYVKDRSHSVIKLGTHEKERLNHLPQQLVCIPLILVEKLDKSFTDVPTLVLRQGSKSQNPSYPRSSSPTRGISSLISSLDARNVGRSFVFPLPSHRDPKLESTAYGVLDFEFFGIAPLPIHLLQIS</sequence>
<evidence type="ECO:0000313" key="2">
    <source>
        <dbReference type="Proteomes" id="UP000499080"/>
    </source>
</evidence>
<name>A0A4Y2CPS5_ARAVE</name>
<dbReference type="InterPro" id="IPR036397">
    <property type="entry name" value="RNaseH_sf"/>
</dbReference>
<accession>A0A4Y2CPS5</accession>
<dbReference type="AlphaFoldDB" id="A0A4Y2CPS5"/>
<dbReference type="Proteomes" id="UP000499080">
    <property type="component" value="Unassembled WGS sequence"/>
</dbReference>